<dbReference type="InterPro" id="IPR037171">
    <property type="entry name" value="NagB/RpiA_transferase-like"/>
</dbReference>
<keyword evidence="5" id="KW-1185">Reference proteome</keyword>
<dbReference type="SUPFAM" id="SSF100950">
    <property type="entry name" value="NagB/RpiA/CoA transferase-like"/>
    <property type="match status" value="1"/>
</dbReference>
<dbReference type="SMART" id="SM00420">
    <property type="entry name" value="HTH_DEOR"/>
    <property type="match status" value="1"/>
</dbReference>
<keyword evidence="1" id="KW-0805">Transcription regulation</keyword>
<evidence type="ECO:0000259" key="3">
    <source>
        <dbReference type="PROSITE" id="PS51000"/>
    </source>
</evidence>
<dbReference type="RefSeq" id="WP_163154083.1">
    <property type="nucleotide sequence ID" value="NZ_VKHP01000048.1"/>
</dbReference>
<comment type="caution">
    <text evidence="4">The sequence shown here is derived from an EMBL/GenBank/DDBJ whole genome shotgun (WGS) entry which is preliminary data.</text>
</comment>
<evidence type="ECO:0000313" key="5">
    <source>
        <dbReference type="Proteomes" id="UP000468531"/>
    </source>
</evidence>
<dbReference type="InterPro" id="IPR014036">
    <property type="entry name" value="DeoR-like_C"/>
</dbReference>
<dbReference type="PROSITE" id="PS51000">
    <property type="entry name" value="HTH_DEOR_2"/>
    <property type="match status" value="1"/>
</dbReference>
<dbReference type="InterPro" id="IPR001034">
    <property type="entry name" value="DeoR_HTH"/>
</dbReference>
<sequence length="142" mass="15692">MWQEERRRHIRSMLATFGTLSVDRLTEDFGVLLETIRRDLMEMKESGELRRVRGGVVPVAKDKEAPCQLRTAVRSREKRTNARAAAAMVEAGQTILLDAGSTTTTLAQRSAQMEELIVVTNSLNAAKCLTSAGDCTQRGNRG</sequence>
<dbReference type="SUPFAM" id="SSF46785">
    <property type="entry name" value="Winged helix' DNA-binding domain"/>
    <property type="match status" value="1"/>
</dbReference>
<name>A0A6P1BF40_9BRAD</name>
<evidence type="ECO:0000256" key="1">
    <source>
        <dbReference type="ARBA" id="ARBA00023015"/>
    </source>
</evidence>
<feature type="domain" description="HTH deoR-type" evidence="3">
    <location>
        <begin position="3"/>
        <end position="58"/>
    </location>
</feature>
<dbReference type="Proteomes" id="UP000468531">
    <property type="component" value="Unassembled WGS sequence"/>
</dbReference>
<dbReference type="PRINTS" id="PR00037">
    <property type="entry name" value="HTHLACR"/>
</dbReference>
<gene>
    <name evidence="4" type="ORF">FNJ47_14630</name>
</gene>
<dbReference type="GO" id="GO:0003700">
    <property type="term" value="F:DNA-binding transcription factor activity"/>
    <property type="evidence" value="ECO:0007669"/>
    <property type="project" value="InterPro"/>
</dbReference>
<reference evidence="4 5" key="1">
    <citation type="journal article" date="2020" name="Arch. Microbiol.">
        <title>Bradyrhizobium uaiense sp. nov., a new highly efficient cowpea symbiont.</title>
        <authorList>
            <person name="Cabral Michel D."/>
            <person name="Azarias Guimaraes A."/>
            <person name="Martins da Costa E."/>
            <person name="Soares de Carvalho T."/>
            <person name="Balsanelli E."/>
            <person name="Willems A."/>
            <person name="Maltempi de Souza E."/>
            <person name="de Souza Moreira F.M."/>
        </authorList>
    </citation>
    <scope>NUCLEOTIDE SEQUENCE [LARGE SCALE GENOMIC DNA]</scope>
    <source>
        <strain evidence="4 5">UFLA 03-164</strain>
    </source>
</reference>
<dbReference type="PANTHER" id="PTHR30363">
    <property type="entry name" value="HTH-TYPE TRANSCRIPTIONAL REGULATOR SRLR-RELATED"/>
    <property type="match status" value="1"/>
</dbReference>
<accession>A0A6P1BF40</accession>
<dbReference type="Pfam" id="PF00455">
    <property type="entry name" value="DeoRC"/>
    <property type="match status" value="1"/>
</dbReference>
<dbReference type="PANTHER" id="PTHR30363:SF44">
    <property type="entry name" value="AGA OPERON TRANSCRIPTIONAL REPRESSOR-RELATED"/>
    <property type="match status" value="1"/>
</dbReference>
<dbReference type="AlphaFoldDB" id="A0A6P1BF40"/>
<evidence type="ECO:0000313" key="4">
    <source>
        <dbReference type="EMBL" id="NEU97035.1"/>
    </source>
</evidence>
<proteinExistence type="predicted"/>
<keyword evidence="2" id="KW-0804">Transcription</keyword>
<protein>
    <submittedName>
        <fullName evidence="4">DeoR/GlpR transcriptional regulator</fullName>
    </submittedName>
</protein>
<organism evidence="4 5">
    <name type="scientific">Bradyrhizobium uaiense</name>
    <dbReference type="NCBI Taxonomy" id="2594946"/>
    <lineage>
        <taxon>Bacteria</taxon>
        <taxon>Pseudomonadati</taxon>
        <taxon>Pseudomonadota</taxon>
        <taxon>Alphaproteobacteria</taxon>
        <taxon>Hyphomicrobiales</taxon>
        <taxon>Nitrobacteraceae</taxon>
        <taxon>Bradyrhizobium</taxon>
    </lineage>
</organism>
<dbReference type="EMBL" id="VKHP01000048">
    <property type="protein sequence ID" value="NEU97035.1"/>
    <property type="molecule type" value="Genomic_DNA"/>
</dbReference>
<evidence type="ECO:0000256" key="2">
    <source>
        <dbReference type="ARBA" id="ARBA00023163"/>
    </source>
</evidence>
<dbReference type="InterPro" id="IPR036390">
    <property type="entry name" value="WH_DNA-bd_sf"/>
</dbReference>
<dbReference type="InterPro" id="IPR050313">
    <property type="entry name" value="Carb_Metab_HTH_regulators"/>
</dbReference>
<dbReference type="Pfam" id="PF08220">
    <property type="entry name" value="HTH_DeoR"/>
    <property type="match status" value="1"/>
</dbReference>